<keyword evidence="3" id="KW-1185">Reference proteome</keyword>
<evidence type="ECO:0000313" key="3">
    <source>
        <dbReference type="Proteomes" id="UP000573729"/>
    </source>
</evidence>
<accession>A0A7W7BQW1</accession>
<dbReference type="AlphaFoldDB" id="A0A7W7BQW1"/>
<protein>
    <submittedName>
        <fullName evidence="2">Uncharacterized protein</fullName>
    </submittedName>
</protein>
<dbReference type="EMBL" id="JACHMD010000001">
    <property type="protein sequence ID" value="MBB4667140.1"/>
    <property type="molecule type" value="Genomic_DNA"/>
</dbReference>
<evidence type="ECO:0000256" key="1">
    <source>
        <dbReference type="SAM" id="MobiDB-lite"/>
    </source>
</evidence>
<gene>
    <name evidence="2" type="ORF">BKA24_001849</name>
</gene>
<dbReference type="Proteomes" id="UP000573729">
    <property type="component" value="Unassembled WGS sequence"/>
</dbReference>
<feature type="region of interest" description="Disordered" evidence="1">
    <location>
        <begin position="1"/>
        <end position="50"/>
    </location>
</feature>
<comment type="caution">
    <text evidence="2">The sequence shown here is derived from an EMBL/GenBank/DDBJ whole genome shotgun (WGS) entry which is preliminary data.</text>
</comment>
<feature type="region of interest" description="Disordered" evidence="1">
    <location>
        <begin position="62"/>
        <end position="81"/>
    </location>
</feature>
<reference evidence="2 3" key="1">
    <citation type="submission" date="2020-08" db="EMBL/GenBank/DDBJ databases">
        <title>Sequencing the genomes of 1000 actinobacteria strains.</title>
        <authorList>
            <person name="Klenk H.-P."/>
        </authorList>
    </citation>
    <scope>NUCLEOTIDE SEQUENCE [LARGE SCALE GENOMIC DNA]</scope>
    <source>
        <strain evidence="2 3">DSM 24947</strain>
    </source>
</reference>
<proteinExistence type="predicted"/>
<dbReference type="RefSeq" id="WP_184217360.1">
    <property type="nucleotide sequence ID" value="NZ_JACHMD010000001.1"/>
</dbReference>
<evidence type="ECO:0000313" key="2">
    <source>
        <dbReference type="EMBL" id="MBB4667140.1"/>
    </source>
</evidence>
<sequence>MGLFSSRPEEPSEWAGLPSEPLPDRTDAELLSGEAISPWRPDLLGAGPEHAASIEVPVTEFLPLEGGTPGGGVGEAGGDGD</sequence>
<organism evidence="2 3">
    <name type="scientific">Microbacterium marinum</name>
    <dbReference type="NCBI Taxonomy" id="421115"/>
    <lineage>
        <taxon>Bacteria</taxon>
        <taxon>Bacillati</taxon>
        <taxon>Actinomycetota</taxon>
        <taxon>Actinomycetes</taxon>
        <taxon>Micrococcales</taxon>
        <taxon>Microbacteriaceae</taxon>
        <taxon>Microbacterium</taxon>
    </lineage>
</organism>
<feature type="compositionally biased region" description="Gly residues" evidence="1">
    <location>
        <begin position="67"/>
        <end position="81"/>
    </location>
</feature>
<name>A0A7W7BQW1_9MICO</name>